<dbReference type="Proteomes" id="UP001170481">
    <property type="component" value="Unassembled WGS sequence"/>
</dbReference>
<dbReference type="EMBL" id="JAUORK010000001">
    <property type="protein sequence ID" value="MDO6670507.1"/>
    <property type="molecule type" value="Genomic_DNA"/>
</dbReference>
<dbReference type="InterPro" id="IPR052707">
    <property type="entry name" value="OsmC_Ohr_Peroxiredoxin"/>
</dbReference>
<reference evidence="2" key="1">
    <citation type="submission" date="2023-07" db="EMBL/GenBank/DDBJ databases">
        <title>Genome content predicts the carbon catabolic preferences of heterotrophic bacteria.</title>
        <authorList>
            <person name="Gralka M."/>
        </authorList>
    </citation>
    <scope>NUCLEOTIDE SEQUENCE</scope>
    <source>
        <strain evidence="2">C2R13</strain>
    </source>
</reference>
<dbReference type="AlphaFoldDB" id="A0AAP4WVZ9"/>
<sequence length="168" mass="18561">MFRRHPYSVELEWTGNRGDGTRHYTAYERDFVARVSGKPSLEGSADPAFRGDAGRWNPEDMLVASVSACHKLWYLHLCAEAGIRVMSYHDHAEGTMQEGAPATDDKTQAESQGEAGRFTSIVLRPEITLAAGDDIALAHELHHRAHALCFIANSLNFPVSCEAVITHQ</sequence>
<comment type="caution">
    <text evidence="2">The sequence shown here is derived from an EMBL/GenBank/DDBJ whole genome shotgun (WGS) entry which is preliminary data.</text>
</comment>
<gene>
    <name evidence="2" type="ORF">Q4535_00105</name>
</gene>
<evidence type="ECO:0000256" key="1">
    <source>
        <dbReference type="SAM" id="MobiDB-lite"/>
    </source>
</evidence>
<dbReference type="SUPFAM" id="SSF82784">
    <property type="entry name" value="OsmC-like"/>
    <property type="match status" value="1"/>
</dbReference>
<feature type="region of interest" description="Disordered" evidence="1">
    <location>
        <begin position="95"/>
        <end position="114"/>
    </location>
</feature>
<proteinExistence type="predicted"/>
<accession>A0AAP4WVZ9</accession>
<dbReference type="RefSeq" id="WP_303592312.1">
    <property type="nucleotide sequence ID" value="NZ_JAUORK010000001.1"/>
</dbReference>
<dbReference type="PANTHER" id="PTHR42830:SF2">
    <property type="entry name" value="OSMC_OHR FAMILY PROTEIN"/>
    <property type="match status" value="1"/>
</dbReference>
<organism evidence="2 3">
    <name type="scientific">Cobetia amphilecti</name>
    <dbReference type="NCBI Taxonomy" id="1055104"/>
    <lineage>
        <taxon>Bacteria</taxon>
        <taxon>Pseudomonadati</taxon>
        <taxon>Pseudomonadota</taxon>
        <taxon>Gammaproteobacteria</taxon>
        <taxon>Oceanospirillales</taxon>
        <taxon>Halomonadaceae</taxon>
        <taxon>Cobetia</taxon>
    </lineage>
</organism>
<name>A0AAP4WVZ9_9GAMM</name>
<evidence type="ECO:0000313" key="2">
    <source>
        <dbReference type="EMBL" id="MDO6670507.1"/>
    </source>
</evidence>
<dbReference type="InterPro" id="IPR015946">
    <property type="entry name" value="KH_dom-like_a/b"/>
</dbReference>
<dbReference type="PANTHER" id="PTHR42830">
    <property type="entry name" value="OSMOTICALLY INDUCIBLE FAMILY PROTEIN"/>
    <property type="match status" value="1"/>
</dbReference>
<evidence type="ECO:0000313" key="3">
    <source>
        <dbReference type="Proteomes" id="UP001170481"/>
    </source>
</evidence>
<dbReference type="Pfam" id="PF02566">
    <property type="entry name" value="OsmC"/>
    <property type="match status" value="1"/>
</dbReference>
<dbReference type="InterPro" id="IPR036102">
    <property type="entry name" value="OsmC/Ohrsf"/>
</dbReference>
<dbReference type="InterPro" id="IPR003718">
    <property type="entry name" value="OsmC/Ohr_fam"/>
</dbReference>
<protein>
    <submittedName>
        <fullName evidence="2">OsmC family protein</fullName>
    </submittedName>
</protein>
<dbReference type="Gene3D" id="3.30.300.20">
    <property type="match status" value="1"/>
</dbReference>